<accession>A0ABV1Z883</accession>
<protein>
    <submittedName>
        <fullName evidence="1">Uncharacterized protein</fullName>
    </submittedName>
</protein>
<name>A0ABV1Z883_9HYPH</name>
<evidence type="ECO:0000313" key="2">
    <source>
        <dbReference type="Proteomes" id="UP001433071"/>
    </source>
</evidence>
<keyword evidence="2" id="KW-1185">Reference proteome</keyword>
<reference evidence="1 2" key="1">
    <citation type="journal article" date="2024" name="Proc. Natl. Acad. Sci. U.S.A.">
        <title>The evolutionary genomics of adaptation to stress in wild rhizobium bacteria.</title>
        <authorList>
            <person name="Kehlet-Delgado H."/>
            <person name="Montoya A.P."/>
            <person name="Jensen K.T."/>
            <person name="Wendlandt C.E."/>
            <person name="Dexheimer C."/>
            <person name="Roberts M."/>
            <person name="Torres Martinez L."/>
            <person name="Friesen M.L."/>
            <person name="Griffitts J.S."/>
            <person name="Porter S.S."/>
        </authorList>
    </citation>
    <scope>NUCLEOTIDE SEQUENCE [LARGE SCALE GENOMIC DNA]</scope>
    <source>
        <strain evidence="1 2">M0641</strain>
    </source>
</reference>
<dbReference type="RefSeq" id="WP_352562230.1">
    <property type="nucleotide sequence ID" value="NZ_JAMYQB010000041.1"/>
</dbReference>
<evidence type="ECO:0000313" key="1">
    <source>
        <dbReference type="EMBL" id="MER9408317.1"/>
    </source>
</evidence>
<comment type="caution">
    <text evidence="1">The sequence shown here is derived from an EMBL/GenBank/DDBJ whole genome shotgun (WGS) entry which is preliminary data.</text>
</comment>
<organism evidence="1 2">
    <name type="scientific">Mesorhizobium caraganae</name>
    <dbReference type="NCBI Taxonomy" id="483206"/>
    <lineage>
        <taxon>Bacteria</taxon>
        <taxon>Pseudomonadati</taxon>
        <taxon>Pseudomonadota</taxon>
        <taxon>Alphaproteobacteria</taxon>
        <taxon>Hyphomicrobiales</taxon>
        <taxon>Phyllobacteriaceae</taxon>
        <taxon>Mesorhizobium</taxon>
    </lineage>
</organism>
<sequence>MNLLPQQMSIDLHFQMNSVRFALSGKLTAGSLGLLGGPRTNFGRIAGTQDGEIAICRASAVAEGVTIPVDSRRAAEMRVSVLSDAEKSHYYFQRLVRH</sequence>
<gene>
    <name evidence="1" type="ORF">NKI36_30450</name>
</gene>
<dbReference type="Proteomes" id="UP001433071">
    <property type="component" value="Unassembled WGS sequence"/>
</dbReference>
<proteinExistence type="predicted"/>
<dbReference type="EMBL" id="JAMYQB010000041">
    <property type="protein sequence ID" value="MER9408317.1"/>
    <property type="molecule type" value="Genomic_DNA"/>
</dbReference>